<dbReference type="Pfam" id="PF04185">
    <property type="entry name" value="Phosphoesterase"/>
    <property type="match status" value="1"/>
</dbReference>
<gene>
    <name evidence="9" type="ORF">GCM10023322_44710</name>
</gene>
<dbReference type="EC" id="3.1.4.3" evidence="3"/>
<organism evidence="9 10">
    <name type="scientific">Rugosimonospora acidiphila</name>
    <dbReference type="NCBI Taxonomy" id="556531"/>
    <lineage>
        <taxon>Bacteria</taxon>
        <taxon>Bacillati</taxon>
        <taxon>Actinomycetota</taxon>
        <taxon>Actinomycetes</taxon>
        <taxon>Micromonosporales</taxon>
        <taxon>Micromonosporaceae</taxon>
        <taxon>Rugosimonospora</taxon>
    </lineage>
</organism>
<evidence type="ECO:0000256" key="2">
    <source>
        <dbReference type="ARBA" id="ARBA00009717"/>
    </source>
</evidence>
<name>A0ABP9S3C6_9ACTN</name>
<evidence type="ECO:0000256" key="4">
    <source>
        <dbReference type="ARBA" id="ARBA00022512"/>
    </source>
</evidence>
<sequence>MTDAPMNSGTTRRRLLRGGATVAGAAAASLALPVNVRKALAAAPQGKKGRIEDIEHVVLLMQENRSFDHYFGSLSGVRGFSDPDAMRISNGKSVFFQPDPSNPDGYLLPYHLDSHVSAAQTIPSLSHAWDVQHNAWNNGKMDNFVPARVASNGAVNGRYTMGYFTRADLPFHYALADAFTICDNYHCSVLGPTHPNRYMYMTGTIDPNGEHGGPALDNGEAKGAYTWPTYAEQLQAAGVSWKFYHETVGNTGLALIANMKAYQDAAKDTSSPLYINGLAPVETGQFEYDALNDKLPTVSWLMPPVANDEHPARMPAAGAQYIASKIDAIAANPDVWAKTVFILMYDENDGLFDHVAPPIPPAGTPDEFVTKNSATGVAGNGLPVGPGLRVPCIIVSPWTVGGYVASEVFDHTSNLRFLERITGVEATNISQWRRTHMGDLTSAFNFGKAHDYPGLPDTNRDFNLAQYEASQFPLPVQPTSNQVVPKQEPGKRKQAR</sequence>
<feature type="region of interest" description="Disordered" evidence="8">
    <location>
        <begin position="473"/>
        <end position="496"/>
    </location>
</feature>
<dbReference type="InterPro" id="IPR017850">
    <property type="entry name" value="Alkaline_phosphatase_core_sf"/>
</dbReference>
<evidence type="ECO:0000256" key="8">
    <source>
        <dbReference type="SAM" id="MobiDB-lite"/>
    </source>
</evidence>
<keyword evidence="5" id="KW-0378">Hydrolase</keyword>
<evidence type="ECO:0000313" key="9">
    <source>
        <dbReference type="EMBL" id="GAA5190173.1"/>
    </source>
</evidence>
<dbReference type="InterPro" id="IPR007312">
    <property type="entry name" value="Phosphoesterase"/>
</dbReference>
<keyword evidence="4" id="KW-0134">Cell wall</keyword>
<evidence type="ECO:0000313" key="10">
    <source>
        <dbReference type="Proteomes" id="UP001501570"/>
    </source>
</evidence>
<keyword evidence="6" id="KW-0843">Virulence</keyword>
<evidence type="ECO:0000256" key="5">
    <source>
        <dbReference type="ARBA" id="ARBA00022801"/>
    </source>
</evidence>
<dbReference type="Proteomes" id="UP001501570">
    <property type="component" value="Unassembled WGS sequence"/>
</dbReference>
<evidence type="ECO:0000256" key="7">
    <source>
        <dbReference type="ARBA" id="ARBA00048421"/>
    </source>
</evidence>
<comment type="similarity">
    <text evidence="2">Belongs to the bacterial phospholipase C family.</text>
</comment>
<dbReference type="InterPro" id="IPR006311">
    <property type="entry name" value="TAT_signal"/>
</dbReference>
<accession>A0ABP9S3C6</accession>
<comment type="caution">
    <text evidence="9">The sequence shown here is derived from an EMBL/GenBank/DDBJ whole genome shotgun (WGS) entry which is preliminary data.</text>
</comment>
<evidence type="ECO:0000256" key="6">
    <source>
        <dbReference type="ARBA" id="ARBA00023026"/>
    </source>
</evidence>
<comment type="catalytic activity">
    <reaction evidence="7">
        <text>a 1,2-diacyl-sn-glycero-3-phosphocholine + H2O = phosphocholine + a 1,2-diacyl-sn-glycerol + H(+)</text>
        <dbReference type="Rhea" id="RHEA:10604"/>
        <dbReference type="ChEBI" id="CHEBI:15377"/>
        <dbReference type="ChEBI" id="CHEBI:15378"/>
        <dbReference type="ChEBI" id="CHEBI:17815"/>
        <dbReference type="ChEBI" id="CHEBI:57643"/>
        <dbReference type="ChEBI" id="CHEBI:295975"/>
        <dbReference type="EC" id="3.1.4.3"/>
    </reaction>
    <physiologicalReaction direction="left-to-right" evidence="7">
        <dbReference type="Rhea" id="RHEA:10605"/>
    </physiologicalReaction>
</comment>
<dbReference type="Gene3D" id="3.40.720.10">
    <property type="entry name" value="Alkaline Phosphatase, subunit A"/>
    <property type="match status" value="2"/>
</dbReference>
<dbReference type="RefSeq" id="WP_345632478.1">
    <property type="nucleotide sequence ID" value="NZ_BAABJQ010000013.1"/>
</dbReference>
<dbReference type="CDD" id="cd16014">
    <property type="entry name" value="PLC"/>
    <property type="match status" value="1"/>
</dbReference>
<evidence type="ECO:0000256" key="3">
    <source>
        <dbReference type="ARBA" id="ARBA00012018"/>
    </source>
</evidence>
<proteinExistence type="inferred from homology"/>
<keyword evidence="4" id="KW-0964">Secreted</keyword>
<dbReference type="PANTHER" id="PTHR31956">
    <property type="entry name" value="NON-SPECIFIC PHOSPHOLIPASE C4-RELATED"/>
    <property type="match status" value="1"/>
</dbReference>
<dbReference type="PROSITE" id="PS51318">
    <property type="entry name" value="TAT"/>
    <property type="match status" value="1"/>
</dbReference>
<protein>
    <recommendedName>
        <fullName evidence="3">phospholipase C</fullName>
        <ecNumber evidence="3">3.1.4.3</ecNumber>
    </recommendedName>
</protein>
<dbReference type="PANTHER" id="PTHR31956:SF1">
    <property type="entry name" value="NON-SPECIFIC PHOSPHOLIPASE C1"/>
    <property type="match status" value="1"/>
</dbReference>
<reference evidence="10" key="1">
    <citation type="journal article" date="2019" name="Int. J. Syst. Evol. Microbiol.">
        <title>The Global Catalogue of Microorganisms (GCM) 10K type strain sequencing project: providing services to taxonomists for standard genome sequencing and annotation.</title>
        <authorList>
            <consortium name="The Broad Institute Genomics Platform"/>
            <consortium name="The Broad Institute Genome Sequencing Center for Infectious Disease"/>
            <person name="Wu L."/>
            <person name="Ma J."/>
        </authorList>
    </citation>
    <scope>NUCLEOTIDE SEQUENCE [LARGE SCALE GENOMIC DNA]</scope>
    <source>
        <strain evidence="10">JCM 18304</strain>
    </source>
</reference>
<evidence type="ECO:0000256" key="1">
    <source>
        <dbReference type="ARBA" id="ARBA00004191"/>
    </source>
</evidence>
<keyword evidence="10" id="KW-1185">Reference proteome</keyword>
<dbReference type="EMBL" id="BAABJQ010000013">
    <property type="protein sequence ID" value="GAA5190173.1"/>
    <property type="molecule type" value="Genomic_DNA"/>
</dbReference>
<comment type="subcellular location">
    <subcellularLocation>
        <location evidence="1">Secreted</location>
        <location evidence="1">Cell wall</location>
    </subcellularLocation>
</comment>